<comment type="caution">
    <text evidence="1">The sequence shown here is derived from an EMBL/GenBank/DDBJ whole genome shotgun (WGS) entry which is preliminary data.</text>
</comment>
<evidence type="ECO:0000313" key="2">
    <source>
        <dbReference type="Proteomes" id="UP000177390"/>
    </source>
</evidence>
<reference evidence="1 2" key="1">
    <citation type="journal article" date="2016" name="Nat. Commun.">
        <title>Thousands of microbial genomes shed light on interconnected biogeochemical processes in an aquifer system.</title>
        <authorList>
            <person name="Anantharaman K."/>
            <person name="Brown C.T."/>
            <person name="Hug L.A."/>
            <person name="Sharon I."/>
            <person name="Castelle C.J."/>
            <person name="Probst A.J."/>
            <person name="Thomas B.C."/>
            <person name="Singh A."/>
            <person name="Wilkins M.J."/>
            <person name="Karaoz U."/>
            <person name="Brodie E.L."/>
            <person name="Williams K.H."/>
            <person name="Hubbard S.S."/>
            <person name="Banfield J.F."/>
        </authorList>
    </citation>
    <scope>NUCLEOTIDE SEQUENCE [LARGE SCALE GENOMIC DNA]</scope>
</reference>
<sequence>MAGTRKQFVWVGLILLLLYGYASWNVFTRPTKRPFREFAAFVKTEIKPGDFLVNWNGGAHHIWETKYYGIPAPIYTPNGPLPLYVGTAQMTAEDTIDKLPDRPRIGLIASEDPKEILLPGYKMTFVKQFGELRFVWWTKTK</sequence>
<name>A0A1F5EV53_9BACT</name>
<dbReference type="Proteomes" id="UP000177390">
    <property type="component" value="Unassembled WGS sequence"/>
</dbReference>
<accession>A0A1F5EV53</accession>
<gene>
    <name evidence="1" type="ORF">A3D09_01730</name>
</gene>
<evidence type="ECO:0000313" key="1">
    <source>
        <dbReference type="EMBL" id="OGD71273.1"/>
    </source>
</evidence>
<dbReference type="AlphaFoldDB" id="A0A1F5EV53"/>
<proteinExistence type="predicted"/>
<dbReference type="EMBL" id="MFAH01000031">
    <property type="protein sequence ID" value="OGD71273.1"/>
    <property type="molecule type" value="Genomic_DNA"/>
</dbReference>
<protein>
    <submittedName>
        <fullName evidence="1">Uncharacterized protein</fullName>
    </submittedName>
</protein>
<organism evidence="1 2">
    <name type="scientific">Candidatus Collierbacteria bacterium RIFCSPHIGHO2_02_FULL_49_10</name>
    <dbReference type="NCBI Taxonomy" id="1817723"/>
    <lineage>
        <taxon>Bacteria</taxon>
        <taxon>Candidatus Collieribacteriota</taxon>
    </lineage>
</organism>